<dbReference type="GO" id="GO:0005737">
    <property type="term" value="C:cytoplasm"/>
    <property type="evidence" value="ECO:0007669"/>
    <property type="project" value="TreeGrafter"/>
</dbReference>
<dbReference type="AlphaFoldDB" id="A0AAE9HXZ9"/>
<dbReference type="InterPro" id="IPR050275">
    <property type="entry name" value="PGM_Phosphatase"/>
</dbReference>
<gene>
    <name evidence="1" type="ORF">FGG12_12175</name>
    <name evidence="2" type="ORF">M5D45_13190</name>
</gene>
<dbReference type="InterPro" id="IPR013078">
    <property type="entry name" value="His_Pase_superF_clade-1"/>
</dbReference>
<evidence type="ECO:0000313" key="1">
    <source>
        <dbReference type="EMBL" id="TSP12348.1"/>
    </source>
</evidence>
<dbReference type="EMBL" id="CP097330">
    <property type="protein sequence ID" value="URF03474.1"/>
    <property type="molecule type" value="Genomic_DNA"/>
</dbReference>
<protein>
    <submittedName>
        <fullName evidence="1">Alpha-ribazole phosphatase</fullName>
    </submittedName>
    <submittedName>
        <fullName evidence="2">Histidine phosphatase family protein</fullName>
    </submittedName>
</protein>
<dbReference type="KEGG" id="ccam:M5D45_13190"/>
<evidence type="ECO:0000313" key="2">
    <source>
        <dbReference type="EMBL" id="URF03474.1"/>
    </source>
</evidence>
<dbReference type="EMBL" id="VCIZ01000006">
    <property type="protein sequence ID" value="TSP12348.1"/>
    <property type="molecule type" value="Genomic_DNA"/>
</dbReference>
<dbReference type="PANTHER" id="PTHR48100">
    <property type="entry name" value="BROAD-SPECIFICITY PHOSPHATASE YOR283W-RELATED"/>
    <property type="match status" value="1"/>
</dbReference>
<keyword evidence="3" id="KW-1185">Reference proteome</keyword>
<dbReference type="RefSeq" id="WP_144197933.1">
    <property type="nucleotide sequence ID" value="NZ_CAJPVH010000034.1"/>
</dbReference>
<dbReference type="Proteomes" id="UP000318943">
    <property type="component" value="Unassembled WGS sequence"/>
</dbReference>
<reference evidence="1 3" key="1">
    <citation type="submission" date="2019-05" db="EMBL/GenBank/DDBJ databases">
        <title>Whole genome sequence analysis of Cupriavidus campinensis S14E4C strain.</title>
        <authorList>
            <person name="Abbaszade G."/>
            <person name="Szabo A."/>
            <person name="Toumi M."/>
            <person name="Toth E."/>
        </authorList>
    </citation>
    <scope>NUCLEOTIDE SEQUENCE [LARGE SCALE GENOMIC DNA]</scope>
    <source>
        <strain evidence="1 3">S14E4C</strain>
    </source>
</reference>
<accession>A0AAE9HXZ9</accession>
<dbReference type="Proteomes" id="UP001056132">
    <property type="component" value="Chromosome 1"/>
</dbReference>
<dbReference type="SUPFAM" id="SSF53254">
    <property type="entry name" value="Phosphoglycerate mutase-like"/>
    <property type="match status" value="1"/>
</dbReference>
<dbReference type="PANTHER" id="PTHR48100:SF1">
    <property type="entry name" value="HISTIDINE PHOSPHATASE FAMILY PROTEIN-RELATED"/>
    <property type="match status" value="1"/>
</dbReference>
<evidence type="ECO:0000313" key="4">
    <source>
        <dbReference type="Proteomes" id="UP001056132"/>
    </source>
</evidence>
<organism evidence="2 4">
    <name type="scientific">Cupriavidus campinensis</name>
    <dbReference type="NCBI Taxonomy" id="151783"/>
    <lineage>
        <taxon>Bacteria</taxon>
        <taxon>Pseudomonadati</taxon>
        <taxon>Pseudomonadota</taxon>
        <taxon>Betaproteobacteria</taxon>
        <taxon>Burkholderiales</taxon>
        <taxon>Burkholderiaceae</taxon>
        <taxon>Cupriavidus</taxon>
    </lineage>
</organism>
<dbReference type="SMART" id="SM00855">
    <property type="entry name" value="PGAM"/>
    <property type="match status" value="1"/>
</dbReference>
<reference evidence="2" key="2">
    <citation type="journal article" date="2022" name="Microbiol. Resour. Announc.">
        <title>Genome Sequence of Cupriavidus campinensis Strain G5, a Member of a Bacterial Consortium Capable of Polyethylene Degradation.</title>
        <authorList>
            <person name="Schneider B."/>
            <person name="Pfeiffer F."/>
            <person name="Dyall-Smith M."/>
            <person name="Kunte H.J."/>
        </authorList>
    </citation>
    <scope>NUCLEOTIDE SEQUENCE</scope>
    <source>
        <strain evidence="2">G5</strain>
    </source>
</reference>
<dbReference type="InterPro" id="IPR029033">
    <property type="entry name" value="His_PPase_superfam"/>
</dbReference>
<dbReference type="Pfam" id="PF00300">
    <property type="entry name" value="His_Phos_1"/>
    <property type="match status" value="1"/>
</dbReference>
<dbReference type="Gene3D" id="3.40.50.1240">
    <property type="entry name" value="Phosphoglycerate mutase-like"/>
    <property type="match status" value="1"/>
</dbReference>
<reference evidence="2" key="3">
    <citation type="submission" date="2022-05" db="EMBL/GenBank/DDBJ databases">
        <authorList>
            <person name="Kunte H.-J."/>
        </authorList>
    </citation>
    <scope>NUCLEOTIDE SEQUENCE</scope>
    <source>
        <strain evidence="2">G5</strain>
    </source>
</reference>
<name>A0AAE9HXZ9_9BURK</name>
<evidence type="ECO:0000313" key="3">
    <source>
        <dbReference type="Proteomes" id="UP000318943"/>
    </source>
</evidence>
<sequence>MDVVLIRHARPEVAPGICYGALDLALALPVSPPAERIVATLDGLRPDRILTSPAARARDTATALSHGIDTRIDLEIEPRLRELDFGQWEGREWATIDRADLDHWAANLMAARPHGGESAAQVMARVVDWAGSLPADAGGCLWVVTHAGPIRMLAAHWLGLPLARTLAWELGFGATCRFHLEGTDGSGARLGWWNRLSN</sequence>
<proteinExistence type="predicted"/>
<dbReference type="GO" id="GO:0016791">
    <property type="term" value="F:phosphatase activity"/>
    <property type="evidence" value="ECO:0007669"/>
    <property type="project" value="TreeGrafter"/>
</dbReference>